<name>E4T366_PALPW</name>
<reference key="1">
    <citation type="submission" date="2010-11" db="EMBL/GenBank/DDBJ databases">
        <title>The complete genome of Paludibacter propionicigenes DSM 17365.</title>
        <authorList>
            <consortium name="US DOE Joint Genome Institute (JGI-PGF)"/>
            <person name="Lucas S."/>
            <person name="Copeland A."/>
            <person name="Lapidus A."/>
            <person name="Bruce D."/>
            <person name="Goodwin L."/>
            <person name="Pitluck S."/>
            <person name="Kyrpides N."/>
            <person name="Mavromatis K."/>
            <person name="Ivanova N."/>
            <person name="Munk A.C."/>
            <person name="Brettin T."/>
            <person name="Detter J.C."/>
            <person name="Han C."/>
            <person name="Tapia R."/>
            <person name="Land M."/>
            <person name="Hauser L."/>
            <person name="Markowitz V."/>
            <person name="Cheng J.-F."/>
            <person name="Hugenholtz P."/>
            <person name="Woyke T."/>
            <person name="Wu D."/>
            <person name="Gronow S."/>
            <person name="Wellnitz S."/>
            <person name="Brambilla E."/>
            <person name="Klenk H.-P."/>
            <person name="Eisen J.A."/>
        </authorList>
    </citation>
    <scope>NUCLEOTIDE SEQUENCE</scope>
    <source>
        <strain>WB4</strain>
    </source>
</reference>
<dbReference type="CDD" id="cd02966">
    <property type="entry name" value="TlpA_like_family"/>
    <property type="match status" value="1"/>
</dbReference>
<dbReference type="PROSITE" id="PS51352">
    <property type="entry name" value="THIOREDOXIN_2"/>
    <property type="match status" value="1"/>
</dbReference>
<sequence length="409" mass="45305">MNMRRILFILAAVLTFSGQAQNKTVLKEGIWHGQLSVADNHKAPFLFNVKNAGTPSASVVLINGEERVELTGIKYRGDSVIIPIESYDAVIKASLSGTTLQGRFLKNYIPNDAGIAFTAEHNNKNRFTPVANPTDILLDGKWDVLFVGEKGDTTRNVGIFKTVNRIVTGSILTNSGDMRFLEGAYTTTGVQLSAFAGLSPYLFELNFVGKDRFEGTFFSARSKTKLIGVRNSKAGLADPYSLTKLKPRSEVLSFKLPNINGQTVSVNDERYKNKVVIISILGSWCPNCLDEMKYLAPWYKANKARGVEIIGLSFERKDDFAYAKAAISRLKTKYGAEYEILFAGKVGDEATAKVLPEIEKVSSYPTTIFIDKKGKVRKIYTGYNGPATGLFYEEFKQEFNALMDQLLAE</sequence>
<feature type="chain" id="PRO_5005673719" evidence="1">
    <location>
        <begin position="23"/>
        <end position="409"/>
    </location>
</feature>
<dbReference type="Proteomes" id="UP000008718">
    <property type="component" value="Chromosome"/>
</dbReference>
<dbReference type="HOGENOM" id="CLU_675960_0_0_10"/>
<dbReference type="AlphaFoldDB" id="E4T366"/>
<dbReference type="InterPro" id="IPR050553">
    <property type="entry name" value="Thioredoxin_ResA/DsbE_sf"/>
</dbReference>
<dbReference type="EMBL" id="CP002345">
    <property type="protein sequence ID" value="ADQ79160.1"/>
    <property type="molecule type" value="Genomic_DNA"/>
</dbReference>
<evidence type="ECO:0000256" key="1">
    <source>
        <dbReference type="SAM" id="SignalP"/>
    </source>
</evidence>
<dbReference type="Gene3D" id="3.40.30.10">
    <property type="entry name" value="Glutaredoxin"/>
    <property type="match status" value="1"/>
</dbReference>
<dbReference type="InterPro" id="IPR013766">
    <property type="entry name" value="Thioredoxin_domain"/>
</dbReference>
<feature type="signal peptide" evidence="1">
    <location>
        <begin position="1"/>
        <end position="22"/>
    </location>
</feature>
<reference evidence="3 4" key="2">
    <citation type="journal article" date="2011" name="Stand. Genomic Sci.">
        <title>Complete genome sequence of Paludibacter propionicigenes type strain (WB4).</title>
        <authorList>
            <person name="Gronow S."/>
            <person name="Munk C."/>
            <person name="Lapidus A."/>
            <person name="Nolan M."/>
            <person name="Lucas S."/>
            <person name="Hammon N."/>
            <person name="Deshpande S."/>
            <person name="Cheng J.F."/>
            <person name="Tapia R."/>
            <person name="Han C."/>
            <person name="Goodwin L."/>
            <person name="Pitluck S."/>
            <person name="Liolios K."/>
            <person name="Ivanova N."/>
            <person name="Mavromatis K."/>
            <person name="Mikhailova N."/>
            <person name="Pati A."/>
            <person name="Chen A."/>
            <person name="Palaniappan K."/>
            <person name="Land M."/>
            <person name="Hauser L."/>
            <person name="Chang Y.J."/>
            <person name="Jeffries C.D."/>
            <person name="Brambilla E."/>
            <person name="Rohde M."/>
            <person name="Goker M."/>
            <person name="Detter J.C."/>
            <person name="Woyke T."/>
            <person name="Bristow J."/>
            <person name="Eisen J.A."/>
            <person name="Markowitz V."/>
            <person name="Hugenholtz P."/>
            <person name="Kyrpides N.C."/>
            <person name="Klenk H.P."/>
        </authorList>
    </citation>
    <scope>NUCLEOTIDE SEQUENCE [LARGE SCALE GENOMIC DNA]</scope>
    <source>
        <strain evidence="4">DSM 17365 / JCM 13257 / WB4</strain>
    </source>
</reference>
<dbReference type="STRING" id="694427.Palpr_1011"/>
<evidence type="ECO:0000313" key="4">
    <source>
        <dbReference type="Proteomes" id="UP000008718"/>
    </source>
</evidence>
<dbReference type="InterPro" id="IPR000866">
    <property type="entry name" value="AhpC/TSA"/>
</dbReference>
<dbReference type="Pfam" id="PF00578">
    <property type="entry name" value="AhpC-TSA"/>
    <property type="match status" value="1"/>
</dbReference>
<evidence type="ECO:0000313" key="3">
    <source>
        <dbReference type="EMBL" id="ADQ79160.1"/>
    </source>
</evidence>
<dbReference type="SUPFAM" id="SSF52833">
    <property type="entry name" value="Thioredoxin-like"/>
    <property type="match status" value="1"/>
</dbReference>
<keyword evidence="1" id="KW-0732">Signal</keyword>
<dbReference type="GO" id="GO:0016209">
    <property type="term" value="F:antioxidant activity"/>
    <property type="evidence" value="ECO:0007669"/>
    <property type="project" value="InterPro"/>
</dbReference>
<gene>
    <name evidence="3" type="ordered locus">Palpr_1011</name>
</gene>
<proteinExistence type="predicted"/>
<dbReference type="GO" id="GO:0016491">
    <property type="term" value="F:oxidoreductase activity"/>
    <property type="evidence" value="ECO:0007669"/>
    <property type="project" value="InterPro"/>
</dbReference>
<organism evidence="3 4">
    <name type="scientific">Paludibacter propionicigenes (strain DSM 17365 / JCM 13257 / WB4)</name>
    <dbReference type="NCBI Taxonomy" id="694427"/>
    <lineage>
        <taxon>Bacteria</taxon>
        <taxon>Pseudomonadati</taxon>
        <taxon>Bacteroidota</taxon>
        <taxon>Bacteroidia</taxon>
        <taxon>Bacteroidales</taxon>
        <taxon>Paludibacteraceae</taxon>
        <taxon>Paludibacter</taxon>
    </lineage>
</organism>
<feature type="domain" description="Thioredoxin" evidence="2">
    <location>
        <begin position="245"/>
        <end position="404"/>
    </location>
</feature>
<dbReference type="eggNOG" id="COG1225">
    <property type="taxonomic scope" value="Bacteria"/>
</dbReference>
<dbReference type="KEGG" id="ppn:Palpr_1011"/>
<protein>
    <submittedName>
        <fullName evidence="3">Alkyl hydroperoxide reductase/ Thiol specific antioxidant/ Mal allergen</fullName>
    </submittedName>
</protein>
<evidence type="ECO:0000259" key="2">
    <source>
        <dbReference type="PROSITE" id="PS51352"/>
    </source>
</evidence>
<dbReference type="PANTHER" id="PTHR42852">
    <property type="entry name" value="THIOL:DISULFIDE INTERCHANGE PROTEIN DSBE"/>
    <property type="match status" value="1"/>
</dbReference>
<dbReference type="InterPro" id="IPR036249">
    <property type="entry name" value="Thioredoxin-like_sf"/>
</dbReference>
<keyword evidence="4" id="KW-1185">Reference proteome</keyword>
<dbReference type="PANTHER" id="PTHR42852:SF13">
    <property type="entry name" value="PROTEIN DIPZ"/>
    <property type="match status" value="1"/>
</dbReference>
<accession>E4T366</accession>